<reference evidence="1 2" key="1">
    <citation type="submission" date="2015-01" db="EMBL/GenBank/DDBJ databases">
        <title>Evolution of Trichinella species and genotypes.</title>
        <authorList>
            <person name="Korhonen P.K."/>
            <person name="Edoardo P."/>
            <person name="Giuseppe L.R."/>
            <person name="Gasser R.B."/>
        </authorList>
    </citation>
    <scope>NUCLEOTIDE SEQUENCE [LARGE SCALE GENOMIC DNA]</scope>
    <source>
        <strain evidence="1">ISS120</strain>
    </source>
</reference>
<keyword evidence="2" id="KW-1185">Reference proteome</keyword>
<comment type="caution">
    <text evidence="1">The sequence shown here is derived from an EMBL/GenBank/DDBJ whole genome shotgun (WGS) entry which is preliminary data.</text>
</comment>
<dbReference type="EMBL" id="JYDI01000097">
    <property type="protein sequence ID" value="KRY52859.1"/>
    <property type="molecule type" value="Genomic_DNA"/>
</dbReference>
<dbReference type="AlphaFoldDB" id="A0A0V1CU99"/>
<gene>
    <name evidence="1" type="ORF">T03_7289</name>
</gene>
<proteinExistence type="predicted"/>
<evidence type="ECO:0000313" key="2">
    <source>
        <dbReference type="Proteomes" id="UP000054653"/>
    </source>
</evidence>
<protein>
    <submittedName>
        <fullName evidence="1">Uncharacterized protein</fullName>
    </submittedName>
</protein>
<name>A0A0V1CU99_TRIBR</name>
<sequence>MTNNRVKQNLTVHVHKSRVVTITSTCAYQSCLVATEKVKIVSIVRASVVGRNTTSAYNLLSVVINTTWSCSS</sequence>
<evidence type="ECO:0000313" key="1">
    <source>
        <dbReference type="EMBL" id="KRY52859.1"/>
    </source>
</evidence>
<accession>A0A0V1CU99</accession>
<organism evidence="1 2">
    <name type="scientific">Trichinella britovi</name>
    <name type="common">Parasitic roundworm</name>
    <dbReference type="NCBI Taxonomy" id="45882"/>
    <lineage>
        <taxon>Eukaryota</taxon>
        <taxon>Metazoa</taxon>
        <taxon>Ecdysozoa</taxon>
        <taxon>Nematoda</taxon>
        <taxon>Enoplea</taxon>
        <taxon>Dorylaimia</taxon>
        <taxon>Trichinellida</taxon>
        <taxon>Trichinellidae</taxon>
        <taxon>Trichinella</taxon>
    </lineage>
</organism>
<dbReference type="Proteomes" id="UP000054653">
    <property type="component" value="Unassembled WGS sequence"/>
</dbReference>